<evidence type="ECO:0000256" key="9">
    <source>
        <dbReference type="ARBA" id="ARBA00023004"/>
    </source>
</evidence>
<evidence type="ECO:0000256" key="6">
    <source>
        <dbReference type="ARBA" id="ARBA00022723"/>
    </source>
</evidence>
<evidence type="ECO:0000256" key="3">
    <source>
        <dbReference type="ARBA" id="ARBA00022475"/>
    </source>
</evidence>
<keyword evidence="6" id="KW-0479">Metal-binding</keyword>
<keyword evidence="9" id="KW-0408">Iron</keyword>
<name>A0A6A4RGA9_9RHOB</name>
<keyword evidence="11 12" id="KW-0472">Membrane</keyword>
<keyword evidence="8" id="KW-0560">Oxidoreductase</keyword>
<feature type="transmembrane region" description="Helical" evidence="12">
    <location>
        <begin position="302"/>
        <end position="320"/>
    </location>
</feature>
<keyword evidence="4" id="KW-0997">Cell inner membrane</keyword>
<evidence type="ECO:0000256" key="5">
    <source>
        <dbReference type="ARBA" id="ARBA00022692"/>
    </source>
</evidence>
<dbReference type="InterPro" id="IPR005804">
    <property type="entry name" value="FA_desaturase_dom"/>
</dbReference>
<comment type="caution">
    <text evidence="14">The sequence shown here is derived from an EMBL/GenBank/DDBJ whole genome shotgun (WGS) entry which is preliminary data.</text>
</comment>
<feature type="transmembrane region" description="Helical" evidence="12">
    <location>
        <begin position="56"/>
        <end position="79"/>
    </location>
</feature>
<evidence type="ECO:0000256" key="8">
    <source>
        <dbReference type="ARBA" id="ARBA00023002"/>
    </source>
</evidence>
<evidence type="ECO:0000256" key="4">
    <source>
        <dbReference type="ARBA" id="ARBA00022519"/>
    </source>
</evidence>
<organism evidence="14 15">
    <name type="scientific">Parasedimentitalea maritima</name>
    <dbReference type="NCBI Taxonomy" id="2578117"/>
    <lineage>
        <taxon>Bacteria</taxon>
        <taxon>Pseudomonadati</taxon>
        <taxon>Pseudomonadota</taxon>
        <taxon>Alphaproteobacteria</taxon>
        <taxon>Rhodobacterales</taxon>
        <taxon>Paracoccaceae</taxon>
        <taxon>Parasedimentitalea</taxon>
    </lineage>
</organism>
<accession>A0A6A4RGA9</accession>
<evidence type="ECO:0000256" key="1">
    <source>
        <dbReference type="ARBA" id="ARBA00004429"/>
    </source>
</evidence>
<feature type="domain" description="Fatty acid desaturase" evidence="13">
    <location>
        <begin position="88"/>
        <end position="304"/>
    </location>
</feature>
<dbReference type="Pfam" id="PF00487">
    <property type="entry name" value="FA_desaturase"/>
    <property type="match status" value="1"/>
</dbReference>
<evidence type="ECO:0000313" key="14">
    <source>
        <dbReference type="EMBL" id="KAE9630417.1"/>
    </source>
</evidence>
<dbReference type="GO" id="GO:0005886">
    <property type="term" value="C:plasma membrane"/>
    <property type="evidence" value="ECO:0007669"/>
    <property type="project" value="UniProtKB-SubCell"/>
</dbReference>
<comment type="subcellular location">
    <subcellularLocation>
        <location evidence="1">Cell inner membrane</location>
        <topology evidence="1">Multi-pass membrane protein</topology>
    </subcellularLocation>
</comment>
<dbReference type="EMBL" id="WSFO01000004">
    <property type="protein sequence ID" value="KAE9630417.1"/>
    <property type="molecule type" value="Genomic_DNA"/>
</dbReference>
<dbReference type="PANTHER" id="PTHR38674:SF1">
    <property type="entry name" value="ALKANE 1-MONOOXYGENASE 1"/>
    <property type="match status" value="1"/>
</dbReference>
<feature type="transmembrane region" description="Helical" evidence="12">
    <location>
        <begin position="196"/>
        <end position="225"/>
    </location>
</feature>
<comment type="similarity">
    <text evidence="2">Belongs to the fatty acid desaturase type 1 family. AlkB subfamily.</text>
</comment>
<evidence type="ECO:0000259" key="13">
    <source>
        <dbReference type="Pfam" id="PF00487"/>
    </source>
</evidence>
<sequence>MKWFCIASLSPLALIGAGCFWGGYWSLLALIYMTVLVFLLDRIARQIPSVKLGPLADLLSIALVLGHLALLLIGMPAILRMGWEETLPVVLAMGLFMGQVSHPNAHELIHHPRRRMRRLGSLIYTTMLIGHHVSAHLRVHHTQVATSDDPNTARRGEGFYRFLLRAWLGSFRAGLRADNRARTRKSVPPTAWSHPYVGYCGGASFALILATVAGGAPLLVLFLLLTGYAQVQIFLADYVQHYGLQRAMTESGRVEPVGPGHSWNAPHWYSSAMMLNAPRHSDHHLHPQRRYPELELRRDMPVLPYALPVMAAIALLPPLWRRVMARRLARLEKTDTVA</sequence>
<dbReference type="AlphaFoldDB" id="A0A6A4RGA9"/>
<dbReference type="GO" id="GO:0046872">
    <property type="term" value="F:metal ion binding"/>
    <property type="evidence" value="ECO:0007669"/>
    <property type="project" value="UniProtKB-KW"/>
</dbReference>
<dbReference type="GO" id="GO:0006629">
    <property type="term" value="P:lipid metabolic process"/>
    <property type="evidence" value="ECO:0007669"/>
    <property type="project" value="InterPro"/>
</dbReference>
<dbReference type="PANTHER" id="PTHR38674">
    <property type="entry name" value="ALKANE 1-MONOOXYGENASE 1"/>
    <property type="match status" value="1"/>
</dbReference>
<proteinExistence type="inferred from homology"/>
<dbReference type="InterPro" id="IPR033885">
    <property type="entry name" value="AlkB/XylM"/>
</dbReference>
<dbReference type="GO" id="GO:0004497">
    <property type="term" value="F:monooxygenase activity"/>
    <property type="evidence" value="ECO:0007669"/>
    <property type="project" value="UniProtKB-KW"/>
</dbReference>
<keyword evidence="10 14" id="KW-0503">Monooxygenase</keyword>
<gene>
    <name evidence="14" type="ORF">GP644_08425</name>
</gene>
<dbReference type="CDD" id="cd03512">
    <property type="entry name" value="Alkane-hydroxylase"/>
    <property type="match status" value="1"/>
</dbReference>
<keyword evidence="3" id="KW-1003">Cell membrane</keyword>
<dbReference type="PROSITE" id="PS51257">
    <property type="entry name" value="PROKAR_LIPOPROTEIN"/>
    <property type="match status" value="1"/>
</dbReference>
<protein>
    <submittedName>
        <fullName evidence="14">Alkane 1-monooxygenase</fullName>
    </submittedName>
</protein>
<keyword evidence="7 12" id="KW-1133">Transmembrane helix</keyword>
<evidence type="ECO:0000256" key="2">
    <source>
        <dbReference type="ARBA" id="ARBA00010823"/>
    </source>
</evidence>
<dbReference type="Proteomes" id="UP000441586">
    <property type="component" value="Unassembled WGS sequence"/>
</dbReference>
<dbReference type="RefSeq" id="WP_158978698.1">
    <property type="nucleotide sequence ID" value="NZ_WSFO01000004.1"/>
</dbReference>
<reference evidence="14 15" key="1">
    <citation type="submission" date="2019-12" db="EMBL/GenBank/DDBJ databases">
        <authorList>
            <person name="Zhang Y.-J."/>
        </authorList>
    </citation>
    <scope>NUCLEOTIDE SEQUENCE [LARGE SCALE GENOMIC DNA]</scope>
    <source>
        <strain evidence="14 15">H18S-6</strain>
    </source>
</reference>
<evidence type="ECO:0000256" key="11">
    <source>
        <dbReference type="ARBA" id="ARBA00023136"/>
    </source>
</evidence>
<evidence type="ECO:0000256" key="7">
    <source>
        <dbReference type="ARBA" id="ARBA00022989"/>
    </source>
</evidence>
<evidence type="ECO:0000256" key="10">
    <source>
        <dbReference type="ARBA" id="ARBA00023033"/>
    </source>
</evidence>
<keyword evidence="5 12" id="KW-0812">Transmembrane</keyword>
<evidence type="ECO:0000313" key="15">
    <source>
        <dbReference type="Proteomes" id="UP000441586"/>
    </source>
</evidence>
<evidence type="ECO:0000256" key="12">
    <source>
        <dbReference type="SAM" id="Phobius"/>
    </source>
</evidence>